<dbReference type="GO" id="GO:0000460">
    <property type="term" value="P:maturation of 5.8S rRNA"/>
    <property type="evidence" value="ECO:0007669"/>
    <property type="project" value="TreeGrafter"/>
</dbReference>
<comment type="caution">
    <text evidence="2">The sequence shown here is derived from an EMBL/GenBank/DDBJ whole genome shotgun (WGS) entry which is preliminary data.</text>
</comment>
<dbReference type="InterPro" id="IPR007174">
    <property type="entry name" value="Las1"/>
</dbReference>
<name>A0A6A3BG87_HIBSY</name>
<dbReference type="GO" id="GO:0090730">
    <property type="term" value="C:Las1 complex"/>
    <property type="evidence" value="ECO:0007669"/>
    <property type="project" value="InterPro"/>
</dbReference>
<evidence type="ECO:0000256" key="1">
    <source>
        <dbReference type="SAM" id="MobiDB-lite"/>
    </source>
</evidence>
<reference evidence="2" key="1">
    <citation type="submission" date="2019-09" db="EMBL/GenBank/DDBJ databases">
        <title>Draft genome information of white flower Hibiscus syriacus.</title>
        <authorList>
            <person name="Kim Y.-M."/>
        </authorList>
    </citation>
    <scope>NUCLEOTIDE SEQUENCE [LARGE SCALE GENOMIC DNA]</scope>
    <source>
        <strain evidence="2">YM2019G1</strain>
    </source>
</reference>
<organism evidence="2 3">
    <name type="scientific">Hibiscus syriacus</name>
    <name type="common">Rose of Sharon</name>
    <dbReference type="NCBI Taxonomy" id="106335"/>
    <lineage>
        <taxon>Eukaryota</taxon>
        <taxon>Viridiplantae</taxon>
        <taxon>Streptophyta</taxon>
        <taxon>Embryophyta</taxon>
        <taxon>Tracheophyta</taxon>
        <taxon>Spermatophyta</taxon>
        <taxon>Magnoliopsida</taxon>
        <taxon>eudicotyledons</taxon>
        <taxon>Gunneridae</taxon>
        <taxon>Pentapetalae</taxon>
        <taxon>rosids</taxon>
        <taxon>malvids</taxon>
        <taxon>Malvales</taxon>
        <taxon>Malvaceae</taxon>
        <taxon>Malvoideae</taxon>
        <taxon>Hibiscus</taxon>
    </lineage>
</organism>
<evidence type="ECO:0000313" key="2">
    <source>
        <dbReference type="EMBL" id="KAE8713759.1"/>
    </source>
</evidence>
<dbReference type="PANTHER" id="PTHR15002:SF0">
    <property type="entry name" value="RIBOSOMAL BIOGENESIS PROTEIN LAS1L"/>
    <property type="match status" value="1"/>
</dbReference>
<sequence length="648" mass="72337">MEPLPGFEEEAIEAYNQESSSSTPSGDYKLVPWLNWAEWESVRKSLFSSSPRKISFALSRISTWRSRGCLPVVIDVTASIVEIQQSDPFFRGDKSNDGSHSEQMLAMLYCMAILRLVNCVIEKTRKRTGISIADAADAIGIPRRLIDVRHEGSHRDLPALTIARDSSVVALNWLKSYYWEPQKKLISFHRDGIVHTQREIKSKLRELALCIKVQQNPELRSLLVKGKGGRQVKHLCGRSKFFSLMAGKVHSCQSGGAKKRISKTLKSLVSLYSTSSSEVVSVLLEFLLKALDSSSSMNISKGTEDGLDKHAALDDWQPVIKKISKKEPELLLALLQRILDMIGTKDASKYETEGHSASLESRQEAYEIEHLSSLFAWLVRHLELKAHAKGSVEIGMSNSILLELLRTCLLVSAFCNDHLLDSALHIAQLVGNSVLMEKLNKIRSLGLSSTEVMEENTSNEISRSFSQNEEYINQAAKKLELVKLHGRKNAVMKTADDDRNLNRWVVAKSWNPCPLGMLPRTLGSSGRIPVLDGDSDCQKDTESMEGKNKREHKGQSGKREASDDIQLMNISSPKKLKETVEKYHELGSEDVSSSSTCGHLMMDGVWKKVGETEVQAIASAVRIFGTSVVPLPGKLRRNRVVKKIKQKF</sequence>
<dbReference type="EMBL" id="VEPZ02000876">
    <property type="protein sequence ID" value="KAE8713759.1"/>
    <property type="molecule type" value="Genomic_DNA"/>
</dbReference>
<feature type="region of interest" description="Disordered" evidence="1">
    <location>
        <begin position="525"/>
        <end position="564"/>
    </location>
</feature>
<dbReference type="GO" id="GO:0030687">
    <property type="term" value="C:preribosome, large subunit precursor"/>
    <property type="evidence" value="ECO:0007669"/>
    <property type="project" value="TreeGrafter"/>
</dbReference>
<feature type="compositionally biased region" description="Basic and acidic residues" evidence="1">
    <location>
        <begin position="536"/>
        <end position="562"/>
    </location>
</feature>
<evidence type="ECO:0000313" key="3">
    <source>
        <dbReference type="Proteomes" id="UP000436088"/>
    </source>
</evidence>
<dbReference type="GO" id="GO:0004519">
    <property type="term" value="F:endonuclease activity"/>
    <property type="evidence" value="ECO:0007669"/>
    <property type="project" value="InterPro"/>
</dbReference>
<dbReference type="Proteomes" id="UP000436088">
    <property type="component" value="Unassembled WGS sequence"/>
</dbReference>
<keyword evidence="3" id="KW-1185">Reference proteome</keyword>
<accession>A0A6A3BG87</accession>
<dbReference type="AlphaFoldDB" id="A0A6A3BG87"/>
<proteinExistence type="predicted"/>
<dbReference type="Pfam" id="PF04031">
    <property type="entry name" value="Las1"/>
    <property type="match status" value="1"/>
</dbReference>
<gene>
    <name evidence="2" type="ORF">F3Y22_tig00110206pilonHSYRG00435</name>
</gene>
<protein>
    <submittedName>
        <fullName evidence="2">Dihydropyrimidinase family protein</fullName>
    </submittedName>
</protein>
<dbReference type="GO" id="GO:0000470">
    <property type="term" value="P:maturation of LSU-rRNA"/>
    <property type="evidence" value="ECO:0007669"/>
    <property type="project" value="TreeGrafter"/>
</dbReference>
<dbReference type="PANTHER" id="PTHR15002">
    <property type="entry name" value="RIBOSOMAL BIOGENESIS PROTEIN LAS1L"/>
    <property type="match status" value="1"/>
</dbReference>